<evidence type="ECO:0000313" key="1">
    <source>
        <dbReference type="EMBL" id="GBF31959.1"/>
    </source>
</evidence>
<gene>
    <name evidence="1" type="ORF">DCCM_0148</name>
</gene>
<dbReference type="Proteomes" id="UP000239549">
    <property type="component" value="Unassembled WGS sequence"/>
</dbReference>
<protein>
    <submittedName>
        <fullName evidence="1">General secretion pathway protein A</fullName>
    </submittedName>
</protein>
<evidence type="ECO:0000313" key="2">
    <source>
        <dbReference type="Proteomes" id="UP000239549"/>
    </source>
</evidence>
<proteinExistence type="predicted"/>
<reference evidence="2" key="1">
    <citation type="submission" date="2018-02" db="EMBL/GenBank/DDBJ databases">
        <title>Genome sequence of Desulfocucumis palustris strain NAW-5.</title>
        <authorList>
            <person name="Watanabe M."/>
            <person name="Kojima H."/>
            <person name="Fukui M."/>
        </authorList>
    </citation>
    <scope>NUCLEOTIDE SEQUENCE [LARGE SCALE GENOMIC DNA]</scope>
    <source>
        <strain evidence="2">NAW-5</strain>
    </source>
</reference>
<organism evidence="1 2">
    <name type="scientific">Desulfocucumis palustris</name>
    <dbReference type="NCBI Taxonomy" id="1898651"/>
    <lineage>
        <taxon>Bacteria</taxon>
        <taxon>Bacillati</taxon>
        <taxon>Bacillota</taxon>
        <taxon>Clostridia</taxon>
        <taxon>Eubacteriales</taxon>
        <taxon>Desulfocucumaceae</taxon>
        <taxon>Desulfocucumis</taxon>
    </lineage>
</organism>
<keyword evidence="2" id="KW-1185">Reference proteome</keyword>
<comment type="caution">
    <text evidence="1">The sequence shown here is derived from an EMBL/GenBank/DDBJ whole genome shotgun (WGS) entry which is preliminary data.</text>
</comment>
<name>A0A2L2X716_9FIRM</name>
<dbReference type="AlphaFoldDB" id="A0A2L2X716"/>
<dbReference type="EMBL" id="BFAV01000012">
    <property type="protein sequence ID" value="GBF31959.1"/>
    <property type="molecule type" value="Genomic_DNA"/>
</dbReference>
<accession>A0A2L2X716</accession>
<sequence>MQMIYAASQGVPRPLNHICNQALHDAAPKGHDVIEESHIGRVLADMERQRGTAG</sequence>